<evidence type="ECO:0000313" key="7">
    <source>
        <dbReference type="EMBL" id="ESQ36356.1"/>
    </source>
</evidence>
<dbReference type="OMA" id="KSEEMCS"/>
<reference evidence="7 8" key="1">
    <citation type="journal article" date="2013" name="Front. Plant Sci.">
        <title>The Reference Genome of the Halophytic Plant Eutrema salsugineum.</title>
        <authorList>
            <person name="Yang R."/>
            <person name="Jarvis D.E."/>
            <person name="Chen H."/>
            <person name="Beilstein M.A."/>
            <person name="Grimwood J."/>
            <person name="Jenkins J."/>
            <person name="Shu S."/>
            <person name="Prochnik S."/>
            <person name="Xin M."/>
            <person name="Ma C."/>
            <person name="Schmutz J."/>
            <person name="Wing R.A."/>
            <person name="Mitchell-Olds T."/>
            <person name="Schumaker K.S."/>
            <person name="Wang X."/>
        </authorList>
    </citation>
    <scope>NUCLEOTIDE SEQUENCE [LARGE SCALE GENOMIC DNA]</scope>
</reference>
<dbReference type="InterPro" id="IPR015300">
    <property type="entry name" value="DNA-bd_pseudobarrel_sf"/>
</dbReference>
<organism evidence="7 8">
    <name type="scientific">Eutrema salsugineum</name>
    <name type="common">Saltwater cress</name>
    <name type="synonym">Sisymbrium salsugineum</name>
    <dbReference type="NCBI Taxonomy" id="72664"/>
    <lineage>
        <taxon>Eukaryota</taxon>
        <taxon>Viridiplantae</taxon>
        <taxon>Streptophyta</taxon>
        <taxon>Embryophyta</taxon>
        <taxon>Tracheophyta</taxon>
        <taxon>Spermatophyta</taxon>
        <taxon>Magnoliopsida</taxon>
        <taxon>eudicotyledons</taxon>
        <taxon>Gunneridae</taxon>
        <taxon>Pentapetalae</taxon>
        <taxon>rosids</taxon>
        <taxon>malvids</taxon>
        <taxon>Brassicales</taxon>
        <taxon>Brassicaceae</taxon>
        <taxon>Eutremeae</taxon>
        <taxon>Eutrema</taxon>
    </lineage>
</organism>
<dbReference type="AlphaFoldDB" id="V4MVV5"/>
<keyword evidence="3" id="KW-0238">DNA-binding</keyword>
<dbReference type="STRING" id="72664.V4MVV5"/>
<dbReference type="PANTHER" id="PTHR31541:SF25">
    <property type="entry name" value="GAMMA-GLIADIN B"/>
    <property type="match status" value="1"/>
</dbReference>
<dbReference type="Pfam" id="PF03754">
    <property type="entry name" value="At2g31720-like"/>
    <property type="match status" value="1"/>
</dbReference>
<gene>
    <name evidence="7" type="ORF">EUTSA_v10009984mg</name>
</gene>
<dbReference type="Proteomes" id="UP000030689">
    <property type="component" value="Unassembled WGS sequence"/>
</dbReference>
<proteinExistence type="predicted"/>
<evidence type="ECO:0008006" key="9">
    <source>
        <dbReference type="Google" id="ProtNLM"/>
    </source>
</evidence>
<evidence type="ECO:0000313" key="8">
    <source>
        <dbReference type="Proteomes" id="UP000030689"/>
    </source>
</evidence>
<evidence type="ECO:0000256" key="4">
    <source>
        <dbReference type="ARBA" id="ARBA00023163"/>
    </source>
</evidence>
<feature type="region of interest" description="Disordered" evidence="6">
    <location>
        <begin position="270"/>
        <end position="298"/>
    </location>
</feature>
<dbReference type="EMBL" id="KI517683">
    <property type="protein sequence ID" value="ESQ36356.1"/>
    <property type="molecule type" value="Genomic_DNA"/>
</dbReference>
<keyword evidence="2" id="KW-0805">Transcription regulation</keyword>
<feature type="region of interest" description="Disordered" evidence="6">
    <location>
        <begin position="70"/>
        <end position="127"/>
    </location>
</feature>
<evidence type="ECO:0000256" key="6">
    <source>
        <dbReference type="SAM" id="MobiDB-lite"/>
    </source>
</evidence>
<evidence type="ECO:0000256" key="5">
    <source>
        <dbReference type="ARBA" id="ARBA00023242"/>
    </source>
</evidence>
<dbReference type="GO" id="GO:0003677">
    <property type="term" value="F:DNA binding"/>
    <property type="evidence" value="ECO:0007669"/>
    <property type="project" value="UniProtKB-KW"/>
</dbReference>
<dbReference type="Gramene" id="ESQ36356">
    <property type="protein sequence ID" value="ESQ36356"/>
    <property type="gene ID" value="EUTSA_v10009984mg"/>
</dbReference>
<keyword evidence="8" id="KW-1185">Reference proteome</keyword>
<evidence type="ECO:0000256" key="3">
    <source>
        <dbReference type="ARBA" id="ARBA00023125"/>
    </source>
</evidence>
<comment type="subcellular location">
    <subcellularLocation>
        <location evidence="1">Nucleus</location>
    </subcellularLocation>
</comment>
<protein>
    <recommendedName>
        <fullName evidence="9">TF-B3 domain-containing protein</fullName>
    </recommendedName>
</protein>
<dbReference type="Gene3D" id="2.40.330.10">
    <property type="entry name" value="DNA-binding pseudobarrel domain"/>
    <property type="match status" value="1"/>
</dbReference>
<keyword evidence="5" id="KW-0539">Nucleus</keyword>
<feature type="compositionally biased region" description="Basic and acidic residues" evidence="6">
    <location>
        <begin position="289"/>
        <end position="298"/>
    </location>
</feature>
<dbReference type="KEGG" id="eus:EUTSA_v10009984mg"/>
<name>V4MVV5_EUTSA</name>
<dbReference type="SUPFAM" id="SSF101936">
    <property type="entry name" value="DNA-binding pseudobarrel domain"/>
    <property type="match status" value="1"/>
</dbReference>
<dbReference type="GO" id="GO:0005634">
    <property type="term" value="C:nucleus"/>
    <property type="evidence" value="ECO:0007669"/>
    <property type="project" value="UniProtKB-SubCell"/>
</dbReference>
<keyword evidence="4" id="KW-0804">Transcription</keyword>
<evidence type="ECO:0000256" key="1">
    <source>
        <dbReference type="ARBA" id="ARBA00004123"/>
    </source>
</evidence>
<dbReference type="InterPro" id="IPR005508">
    <property type="entry name" value="At2g31720-like"/>
</dbReference>
<sequence length="298" mass="33450">MIDDEEAARILLMLSGSLPPSTMKQSVVDAREREERVFVRVPRRRRSLRVHIATITYSSSSSTPTVEYVSKEDSDGISNGPPMESPAKPTKNLKKRPPLFPTMKKQAKKAKRGTDCAEASSSGTREPTPEWLLELMSTMNGKDPKKIIEKELTKTDMSPGHNRLSMPFSKIVDLEFLNPEELKIIQEDAYRDHMVGVDANLVSSDGWVFDVNVRRWNMDKKSGSSSHIYNLVTGWKTVVSFCGLKENDTIRVWSFRSGDDELYFALVPPTSDSGESKSEEMCSSSVTCEKSHDDLPPN</sequence>
<evidence type="ECO:0000256" key="2">
    <source>
        <dbReference type="ARBA" id="ARBA00023015"/>
    </source>
</evidence>
<dbReference type="PANTHER" id="PTHR31541">
    <property type="entry name" value="B3 DOMAIN PLANT PROTEIN-RELATED"/>
    <property type="match status" value="1"/>
</dbReference>
<accession>V4MVV5</accession>